<dbReference type="RefSeq" id="WP_186943384.1">
    <property type="nucleotide sequence ID" value="NZ_JACOGA010000018.1"/>
</dbReference>
<protein>
    <submittedName>
        <fullName evidence="1">Uncharacterized protein</fullName>
    </submittedName>
</protein>
<sequence length="228" mass="26070">MQITIYDKTDKGREEIATRKWHLASRMRSLLVLIDGKKTDADIVQKIGGLGLNLQSLQELQDDGFIQRVSVESDQVNTVLDMQSNDLDLTVSIMPTQSNLEGNTLGSIDALEESQTIFEPSEDQDPAWNQDLDALLAKYDDDNAESRVDMMKRYLADLIKENLGLKGFFLQRKLQKAQSLLDIHTFRQPYISAILHSKGKDKAIELRDQFDARMYVRFSIEDPEFLEN</sequence>
<gene>
    <name evidence="1" type="ORF">H8K55_17665</name>
</gene>
<accession>A0ABR6YFQ9</accession>
<dbReference type="Proteomes" id="UP000624279">
    <property type="component" value="Unassembled WGS sequence"/>
</dbReference>
<organism evidence="1 2">
    <name type="scientific">Undibacterium flavidum</name>
    <dbReference type="NCBI Taxonomy" id="2762297"/>
    <lineage>
        <taxon>Bacteria</taxon>
        <taxon>Pseudomonadati</taxon>
        <taxon>Pseudomonadota</taxon>
        <taxon>Betaproteobacteria</taxon>
        <taxon>Burkholderiales</taxon>
        <taxon>Oxalobacteraceae</taxon>
        <taxon>Undibacterium</taxon>
    </lineage>
</organism>
<name>A0ABR6YFQ9_9BURK</name>
<evidence type="ECO:0000313" key="2">
    <source>
        <dbReference type="Proteomes" id="UP000624279"/>
    </source>
</evidence>
<dbReference type="EMBL" id="JACOGA010000018">
    <property type="protein sequence ID" value="MBC3875421.1"/>
    <property type="molecule type" value="Genomic_DNA"/>
</dbReference>
<evidence type="ECO:0000313" key="1">
    <source>
        <dbReference type="EMBL" id="MBC3875421.1"/>
    </source>
</evidence>
<reference evidence="1 2" key="1">
    <citation type="submission" date="2020-08" db="EMBL/GenBank/DDBJ databases">
        <title>Novel species isolated from subtropical streams in China.</title>
        <authorList>
            <person name="Lu H."/>
        </authorList>
    </citation>
    <scope>NUCLEOTIDE SEQUENCE [LARGE SCALE GENOMIC DNA]</scope>
    <source>
        <strain evidence="1 2">LX15W</strain>
    </source>
</reference>
<comment type="caution">
    <text evidence="1">The sequence shown here is derived from an EMBL/GenBank/DDBJ whole genome shotgun (WGS) entry which is preliminary data.</text>
</comment>
<keyword evidence="2" id="KW-1185">Reference proteome</keyword>
<proteinExistence type="predicted"/>